<name>A4RVA6_OSTLU</name>
<reference evidence="2 3" key="1">
    <citation type="journal article" date="2007" name="Proc. Natl. Acad. Sci. U.S.A.">
        <title>The tiny eukaryote Ostreococcus provides genomic insights into the paradox of plankton speciation.</title>
        <authorList>
            <person name="Palenik B."/>
            <person name="Grimwood J."/>
            <person name="Aerts A."/>
            <person name="Rouze P."/>
            <person name="Salamov A."/>
            <person name="Putnam N."/>
            <person name="Dupont C."/>
            <person name="Jorgensen R."/>
            <person name="Derelle E."/>
            <person name="Rombauts S."/>
            <person name="Zhou K."/>
            <person name="Otillar R."/>
            <person name="Merchant S.S."/>
            <person name="Podell S."/>
            <person name="Gaasterland T."/>
            <person name="Napoli C."/>
            <person name="Gendler K."/>
            <person name="Manuell A."/>
            <person name="Tai V."/>
            <person name="Vallon O."/>
            <person name="Piganeau G."/>
            <person name="Jancek S."/>
            <person name="Heijde M."/>
            <person name="Jabbari K."/>
            <person name="Bowler C."/>
            <person name="Lohr M."/>
            <person name="Robbens S."/>
            <person name="Werner G."/>
            <person name="Dubchak I."/>
            <person name="Pazour G.J."/>
            <person name="Ren Q."/>
            <person name="Paulsen I."/>
            <person name="Delwiche C."/>
            <person name="Schmutz J."/>
            <person name="Rokhsar D."/>
            <person name="Van de Peer Y."/>
            <person name="Moreau H."/>
            <person name="Grigoriev I.V."/>
        </authorList>
    </citation>
    <scope>NUCLEOTIDE SEQUENCE [LARGE SCALE GENOMIC DNA]</scope>
    <source>
        <strain evidence="2 3">CCE9901</strain>
    </source>
</reference>
<evidence type="ECO:0000313" key="3">
    <source>
        <dbReference type="Proteomes" id="UP000001568"/>
    </source>
</evidence>
<keyword evidence="3" id="KW-1185">Reference proteome</keyword>
<dbReference type="Pfam" id="PF00856">
    <property type="entry name" value="SET"/>
    <property type="match status" value="1"/>
</dbReference>
<protein>
    <recommendedName>
        <fullName evidence="1">SET domain-containing protein</fullName>
    </recommendedName>
</protein>
<dbReference type="SUPFAM" id="SSF82199">
    <property type="entry name" value="SET domain"/>
    <property type="match status" value="1"/>
</dbReference>
<evidence type="ECO:0000313" key="2">
    <source>
        <dbReference type="EMBL" id="ABO95101.1"/>
    </source>
</evidence>
<dbReference type="EMBL" id="CP000583">
    <property type="protein sequence ID" value="ABO95101.1"/>
    <property type="molecule type" value="Genomic_DNA"/>
</dbReference>
<sequence>MRRYVSSLPQMGDGPAIGLANDARCVEALRDVWDCTEAVADMTTFARQIEDSFALERALDSSLSEDEWRWAVSLVHSRTFRLEDERGRRPTRRALVAGADLINHSSVPEDVNCDWVANDADVFFISATKDVRKGEEFFLSYGEQCDRHFALFYGFLPRRNSFNRVKLFNNGREALDWYRKLCGADAADDIWNRESERVVKMVCDKYGKYTLDKKSGLRRRVIQDLYLGEGCVVSDSMLLLFNEMCGDEEMAIAAIRTRAEELKTKMVSATGKIETGIAVLDAYSQGLVRDYRSRKIDILDAVI</sequence>
<dbReference type="Gene3D" id="3.90.1410.10">
    <property type="entry name" value="set domain protein methyltransferase, domain 1"/>
    <property type="match status" value="1"/>
</dbReference>
<evidence type="ECO:0000259" key="1">
    <source>
        <dbReference type="PROSITE" id="PS50280"/>
    </source>
</evidence>
<dbReference type="OMA" id="MCGDEEM"/>
<dbReference type="GeneID" id="5001074"/>
<dbReference type="OrthoDB" id="341421at2759"/>
<proteinExistence type="predicted"/>
<dbReference type="Proteomes" id="UP000001568">
    <property type="component" value="Chromosome 3"/>
</dbReference>
<accession>A4RVA6</accession>
<gene>
    <name evidence="2" type="ORF">OSTLU_30906</name>
</gene>
<dbReference type="CDD" id="cd10527">
    <property type="entry name" value="SET_LSMT"/>
    <property type="match status" value="1"/>
</dbReference>
<dbReference type="Gramene" id="ABO95101">
    <property type="protein sequence ID" value="ABO95101"/>
    <property type="gene ID" value="OSTLU_30906"/>
</dbReference>
<dbReference type="InterPro" id="IPR001214">
    <property type="entry name" value="SET_dom"/>
</dbReference>
<dbReference type="HOGENOM" id="CLU_051927_0_0_1"/>
<dbReference type="GO" id="GO:0016279">
    <property type="term" value="F:protein-lysine N-methyltransferase activity"/>
    <property type="evidence" value="ECO:0007669"/>
    <property type="project" value="TreeGrafter"/>
</dbReference>
<organism evidence="2 3">
    <name type="scientific">Ostreococcus lucimarinus (strain CCE9901)</name>
    <dbReference type="NCBI Taxonomy" id="436017"/>
    <lineage>
        <taxon>Eukaryota</taxon>
        <taxon>Viridiplantae</taxon>
        <taxon>Chlorophyta</taxon>
        <taxon>Mamiellophyceae</taxon>
        <taxon>Mamiellales</taxon>
        <taxon>Bathycoccaceae</taxon>
        <taxon>Ostreococcus</taxon>
    </lineage>
</organism>
<dbReference type="PROSITE" id="PS50280">
    <property type="entry name" value="SET"/>
    <property type="match status" value="1"/>
</dbReference>
<feature type="domain" description="SET" evidence="1">
    <location>
        <begin position="1"/>
        <end position="142"/>
    </location>
</feature>
<dbReference type="AlphaFoldDB" id="A4RVA6"/>
<dbReference type="InterPro" id="IPR050600">
    <property type="entry name" value="SETD3_SETD6_MTase"/>
</dbReference>
<dbReference type="KEGG" id="olu:OSTLU_30906"/>
<dbReference type="RefSeq" id="XP_001416808.1">
    <property type="nucleotide sequence ID" value="XM_001416771.1"/>
</dbReference>
<dbReference type="PANTHER" id="PTHR13271">
    <property type="entry name" value="UNCHARACTERIZED PUTATIVE METHYLTRANSFERASE"/>
    <property type="match status" value="1"/>
</dbReference>
<dbReference type="InterPro" id="IPR046341">
    <property type="entry name" value="SET_dom_sf"/>
</dbReference>